<dbReference type="Gene3D" id="2.70.70.10">
    <property type="entry name" value="Glucose Permease (Domain IIA)"/>
    <property type="match status" value="1"/>
</dbReference>
<dbReference type="InterPro" id="IPR011055">
    <property type="entry name" value="Dup_hybrid_motif"/>
</dbReference>
<dbReference type="InterPro" id="IPR016047">
    <property type="entry name" value="M23ase_b-sheet_dom"/>
</dbReference>
<keyword evidence="4" id="KW-1185">Reference proteome</keyword>
<dbReference type="PANTHER" id="PTHR21666:SF289">
    <property type="entry name" value="L-ALA--D-GLU ENDOPEPTIDASE"/>
    <property type="match status" value="1"/>
</dbReference>
<dbReference type="EMBL" id="JAEMHK010000012">
    <property type="protein sequence ID" value="MBJ6801508.1"/>
    <property type="molecule type" value="Genomic_DNA"/>
</dbReference>
<protein>
    <submittedName>
        <fullName evidence="3">M23 family metallopeptidase</fullName>
    </submittedName>
</protein>
<accession>A0ABS0YU65</accession>
<evidence type="ECO:0000259" key="2">
    <source>
        <dbReference type="Pfam" id="PF01551"/>
    </source>
</evidence>
<dbReference type="CDD" id="cd12797">
    <property type="entry name" value="M23_peptidase"/>
    <property type="match status" value="1"/>
</dbReference>
<reference evidence="3 4" key="1">
    <citation type="submission" date="2020-12" db="EMBL/GenBank/DDBJ databases">
        <title>Geomonas sp. Red259, isolated from paddy soil.</title>
        <authorList>
            <person name="Xu Z."/>
            <person name="Zhang Z."/>
            <person name="Masuda Y."/>
            <person name="Itoh H."/>
            <person name="Senoo K."/>
        </authorList>
    </citation>
    <scope>NUCLEOTIDE SEQUENCE [LARGE SCALE GENOMIC DNA]</scope>
    <source>
        <strain evidence="3 4">Red259</strain>
    </source>
</reference>
<comment type="caution">
    <text evidence="3">The sequence shown here is derived from an EMBL/GenBank/DDBJ whole genome shotgun (WGS) entry which is preliminary data.</text>
</comment>
<keyword evidence="1" id="KW-0732">Signal</keyword>
<evidence type="ECO:0000313" key="3">
    <source>
        <dbReference type="EMBL" id="MBJ6801508.1"/>
    </source>
</evidence>
<dbReference type="SUPFAM" id="SSF51261">
    <property type="entry name" value="Duplicated hybrid motif"/>
    <property type="match status" value="1"/>
</dbReference>
<name>A0ABS0YU65_9BACT</name>
<organism evidence="3 4">
    <name type="scientific">Geomonas propionica</name>
    <dbReference type="NCBI Taxonomy" id="2798582"/>
    <lineage>
        <taxon>Bacteria</taxon>
        <taxon>Pseudomonadati</taxon>
        <taxon>Thermodesulfobacteriota</taxon>
        <taxon>Desulfuromonadia</taxon>
        <taxon>Geobacterales</taxon>
        <taxon>Geobacteraceae</taxon>
        <taxon>Geomonas</taxon>
    </lineage>
</organism>
<dbReference type="Pfam" id="PF01551">
    <property type="entry name" value="Peptidase_M23"/>
    <property type="match status" value="1"/>
</dbReference>
<dbReference type="RefSeq" id="WP_199396007.1">
    <property type="nucleotide sequence ID" value="NZ_JAEMHK010000012.1"/>
</dbReference>
<evidence type="ECO:0000256" key="1">
    <source>
        <dbReference type="ARBA" id="ARBA00022729"/>
    </source>
</evidence>
<dbReference type="InterPro" id="IPR050570">
    <property type="entry name" value="Cell_wall_metabolism_enzyme"/>
</dbReference>
<sequence>MKTTAVAVILIILLLLGFGAYYFVDTAGPALALSRQSGPISSRVDVTLRLRDRSGLRSLSVNLVQGQKSFPVLAKEYPTGTKEAAETFRLPAQPGLKEGPVRLEVRAADSSFFGFGSGNRTEQAFNFEYQNKPPAVAILSSAHNISRGGVGLVVYSVNRELVKTGVVFADRFYPAYLQPGGFYACLFPFPSDLPQERFIPKVLAVDRAGNERVTGIYYHVLEKSFPRDRIELTDAFLEKVSGEFKDRFPKAATPLEIFLKVNGEGRQADRKILYQVGLKTSTTPFWEGEFLRLPNSAPKGSFSQLRSYFYHGKQVDEQYHLGIDLASLAHSKVPAANNGRVVWADDLGIYGQCVIIDHGLGLQTLYGHLSRIGVKEGDQVKKGDIIGDTGDTGLAGGDHLHFGVVVSGQEVNPIEWWDPSWIKNNVTDKLEEAKQSGSAK</sequence>
<gene>
    <name evidence="3" type="ORF">JFN90_15360</name>
</gene>
<evidence type="ECO:0000313" key="4">
    <source>
        <dbReference type="Proteomes" id="UP000641025"/>
    </source>
</evidence>
<dbReference type="Proteomes" id="UP000641025">
    <property type="component" value="Unassembled WGS sequence"/>
</dbReference>
<feature type="domain" description="M23ase beta-sheet core" evidence="2">
    <location>
        <begin position="319"/>
        <end position="413"/>
    </location>
</feature>
<dbReference type="PANTHER" id="PTHR21666">
    <property type="entry name" value="PEPTIDASE-RELATED"/>
    <property type="match status" value="1"/>
</dbReference>
<proteinExistence type="predicted"/>